<evidence type="ECO:0000313" key="1">
    <source>
        <dbReference type="EMBL" id="SAL85251.1"/>
    </source>
</evidence>
<dbReference type="Proteomes" id="UP000054770">
    <property type="component" value="Unassembled WGS sequence"/>
</dbReference>
<dbReference type="AlphaFoldDB" id="A0A158KXW1"/>
<name>A0A158KXW1_9BURK</name>
<reference evidence="1" key="1">
    <citation type="submission" date="2016-01" db="EMBL/GenBank/DDBJ databases">
        <authorList>
            <person name="Peeters C."/>
        </authorList>
    </citation>
    <scope>NUCLEOTIDE SEQUENCE [LARGE SCALE GENOMIC DNA]</scope>
    <source>
        <strain evidence="1">LMG 22940</strain>
    </source>
</reference>
<dbReference type="SUPFAM" id="SSF50494">
    <property type="entry name" value="Trypsin-like serine proteases"/>
    <property type="match status" value="1"/>
</dbReference>
<sequence>MSQTRDGRVVEIYSSAGKGSYGSGYLLGDGIVLTARHVLVPSDFSSVPHNFEISVRTVDMTRRDEAPQLATLIWPTVGARLNPHTPDIAVIRLNKIDGRYKRSPALRLVGNADTADVPFASEIRVFATGYPKHTEPADKQGAAKRRDTHQISGIVQPGTGQITDTLQILQPDFGRTRDNEPLDTASDWKGFSGAALFARDLLPARDALPQLIGVVTAFNNGLDRYKFRAVRIDCLLEDSDLARILHNALGRSENTERPQPPPVHKLICLLDRKDQEKEFIAVCREASLSQVGEGDSRTISQPVRPIILLLPGAGNDGHAPMELVERLKRFTLPRTLNKPRMCLAAPALWWPSLVGRSTEQVLAELRNELWNLLGCKGTGPIEPTEYIKLWKSGTRPRIFVSDLLNRPLDHDSALVLSAWSKFWAAMVPEDRFVPIHLLLLDATRERAREWLAYEPRIQGVVIGELPELAACRNVDLENWLDEEIPSRVAPMHRRFIEELDITLRKEYIGQFFLRDFKTSVRLFVKQEADRARINI</sequence>
<protein>
    <recommendedName>
        <fullName evidence="3">Trypsin-like peptidase domain-containing protein</fullName>
    </recommendedName>
</protein>
<dbReference type="OrthoDB" id="4393730at2"/>
<organism evidence="1 2">
    <name type="scientific">Caballeronia choica</name>
    <dbReference type="NCBI Taxonomy" id="326476"/>
    <lineage>
        <taxon>Bacteria</taxon>
        <taxon>Pseudomonadati</taxon>
        <taxon>Pseudomonadota</taxon>
        <taxon>Betaproteobacteria</taxon>
        <taxon>Burkholderiales</taxon>
        <taxon>Burkholderiaceae</taxon>
        <taxon>Caballeronia</taxon>
    </lineage>
</organism>
<gene>
    <name evidence="1" type="ORF">AWB68_07614</name>
</gene>
<evidence type="ECO:0008006" key="3">
    <source>
        <dbReference type="Google" id="ProtNLM"/>
    </source>
</evidence>
<dbReference type="EMBL" id="FCON02000182">
    <property type="protein sequence ID" value="SAL85251.1"/>
    <property type="molecule type" value="Genomic_DNA"/>
</dbReference>
<proteinExistence type="predicted"/>
<evidence type="ECO:0000313" key="2">
    <source>
        <dbReference type="Proteomes" id="UP000054770"/>
    </source>
</evidence>
<comment type="caution">
    <text evidence="1">The sequence shown here is derived from an EMBL/GenBank/DDBJ whole genome shotgun (WGS) entry which is preliminary data.</text>
</comment>
<keyword evidence="2" id="KW-1185">Reference proteome</keyword>
<dbReference type="RefSeq" id="WP_087649421.1">
    <property type="nucleotide sequence ID" value="NZ_FCON02000182.1"/>
</dbReference>
<accession>A0A158KXW1</accession>
<dbReference type="InterPro" id="IPR009003">
    <property type="entry name" value="Peptidase_S1_PA"/>
</dbReference>
<dbReference type="Pfam" id="PF13365">
    <property type="entry name" value="Trypsin_2"/>
    <property type="match status" value="1"/>
</dbReference>